<dbReference type="AlphaFoldDB" id="A0A1C0ZUL4"/>
<keyword evidence="2" id="KW-1185">Reference proteome</keyword>
<accession>A0A1C0ZUL4</accession>
<name>A0A1C0ZUL4_9BACL</name>
<reference evidence="2" key="1">
    <citation type="submission" date="2016-05" db="EMBL/GenBank/DDBJ databases">
        <title>Paenibacillus oryzae. sp. nov., isolated from the rice root.</title>
        <authorList>
            <person name="Zhang J."/>
            <person name="Zhang X."/>
        </authorList>
    </citation>
    <scope>NUCLEOTIDE SEQUENCE [LARGE SCALE GENOMIC DNA]</scope>
    <source>
        <strain evidence="2">KCTC13222</strain>
    </source>
</reference>
<evidence type="ECO:0008006" key="3">
    <source>
        <dbReference type="Google" id="ProtNLM"/>
    </source>
</evidence>
<evidence type="ECO:0000313" key="1">
    <source>
        <dbReference type="EMBL" id="OCT11793.1"/>
    </source>
</evidence>
<organism evidence="1 2">
    <name type="scientific">Paenibacillus pectinilyticus</name>
    <dbReference type="NCBI Taxonomy" id="512399"/>
    <lineage>
        <taxon>Bacteria</taxon>
        <taxon>Bacillati</taxon>
        <taxon>Bacillota</taxon>
        <taxon>Bacilli</taxon>
        <taxon>Bacillales</taxon>
        <taxon>Paenibacillaceae</taxon>
        <taxon>Paenibacillus</taxon>
    </lineage>
</organism>
<proteinExistence type="predicted"/>
<dbReference type="OrthoDB" id="1797983at2"/>
<dbReference type="Proteomes" id="UP000093309">
    <property type="component" value="Unassembled WGS sequence"/>
</dbReference>
<dbReference type="EMBL" id="LYPC01000027">
    <property type="protein sequence ID" value="OCT11793.1"/>
    <property type="molecule type" value="Genomic_DNA"/>
</dbReference>
<sequence>MKIQIILMLCLIILLFTGCSLEAKRSNLTKELGETPPQPVITFENKAISVYQSSYCWNNASKGTGTCADYAAPSEQLKDKDKDRVKAGGRLTYKFHVKNPTEITLTQSHNGTFTEVPLVGESFEVPTEKGIYYYSLSAVWLKDTKSRVSEGSSSYTFVIEVI</sequence>
<evidence type="ECO:0000313" key="2">
    <source>
        <dbReference type="Proteomes" id="UP000093309"/>
    </source>
</evidence>
<gene>
    <name evidence="1" type="ORF">A8709_28400</name>
</gene>
<protein>
    <recommendedName>
        <fullName evidence="3">Lipoprotein</fullName>
    </recommendedName>
</protein>
<comment type="caution">
    <text evidence="1">The sequence shown here is derived from an EMBL/GenBank/DDBJ whole genome shotgun (WGS) entry which is preliminary data.</text>
</comment>
<dbReference type="PROSITE" id="PS51257">
    <property type="entry name" value="PROKAR_LIPOPROTEIN"/>
    <property type="match status" value="1"/>
</dbReference>